<evidence type="ECO:0000256" key="1">
    <source>
        <dbReference type="SAM" id="MobiDB-lite"/>
    </source>
</evidence>
<feature type="compositionally biased region" description="Basic and acidic residues" evidence="1">
    <location>
        <begin position="89"/>
        <end position="99"/>
    </location>
</feature>
<dbReference type="OrthoDB" id="696552at2759"/>
<gene>
    <name evidence="3" type="ORF">J5N97_018468</name>
</gene>
<name>A0A9D5HHE3_9LILI</name>
<protein>
    <submittedName>
        <fullName evidence="3">Uncharacterized protein</fullName>
    </submittedName>
</protein>
<evidence type="ECO:0000313" key="4">
    <source>
        <dbReference type="Proteomes" id="UP001085076"/>
    </source>
</evidence>
<feature type="signal peptide" evidence="2">
    <location>
        <begin position="1"/>
        <end position="32"/>
    </location>
</feature>
<evidence type="ECO:0000313" key="3">
    <source>
        <dbReference type="EMBL" id="KAJ0976503.1"/>
    </source>
</evidence>
<dbReference type="Proteomes" id="UP001085076">
    <property type="component" value="Miscellaneous, Linkage group lg04"/>
</dbReference>
<reference evidence="3" key="1">
    <citation type="submission" date="2021-03" db="EMBL/GenBank/DDBJ databases">
        <authorList>
            <person name="Li Z."/>
            <person name="Yang C."/>
        </authorList>
    </citation>
    <scope>NUCLEOTIDE SEQUENCE</scope>
    <source>
        <strain evidence="3">Dzin_1.0</strain>
        <tissue evidence="3">Leaf</tissue>
    </source>
</reference>
<accession>A0A9D5HHE3</accession>
<reference evidence="3" key="2">
    <citation type="journal article" date="2022" name="Hortic Res">
        <title>The genome of Dioscorea zingiberensis sheds light on the biosynthesis, origin and evolution of the medicinally important diosgenin saponins.</title>
        <authorList>
            <person name="Li Y."/>
            <person name="Tan C."/>
            <person name="Li Z."/>
            <person name="Guo J."/>
            <person name="Li S."/>
            <person name="Chen X."/>
            <person name="Wang C."/>
            <person name="Dai X."/>
            <person name="Yang H."/>
            <person name="Song W."/>
            <person name="Hou L."/>
            <person name="Xu J."/>
            <person name="Tong Z."/>
            <person name="Xu A."/>
            <person name="Yuan X."/>
            <person name="Wang W."/>
            <person name="Yang Q."/>
            <person name="Chen L."/>
            <person name="Sun Z."/>
            <person name="Wang K."/>
            <person name="Pan B."/>
            <person name="Chen J."/>
            <person name="Bao Y."/>
            <person name="Liu F."/>
            <person name="Qi X."/>
            <person name="Gang D.R."/>
            <person name="Wen J."/>
            <person name="Li J."/>
        </authorList>
    </citation>
    <scope>NUCLEOTIDE SEQUENCE</scope>
    <source>
        <strain evidence="3">Dzin_1.0</strain>
    </source>
</reference>
<evidence type="ECO:0000256" key="2">
    <source>
        <dbReference type="SAM" id="SignalP"/>
    </source>
</evidence>
<keyword evidence="2" id="KW-0732">Signal</keyword>
<organism evidence="3 4">
    <name type="scientific">Dioscorea zingiberensis</name>
    <dbReference type="NCBI Taxonomy" id="325984"/>
    <lineage>
        <taxon>Eukaryota</taxon>
        <taxon>Viridiplantae</taxon>
        <taxon>Streptophyta</taxon>
        <taxon>Embryophyta</taxon>
        <taxon>Tracheophyta</taxon>
        <taxon>Spermatophyta</taxon>
        <taxon>Magnoliopsida</taxon>
        <taxon>Liliopsida</taxon>
        <taxon>Dioscoreales</taxon>
        <taxon>Dioscoreaceae</taxon>
        <taxon>Dioscorea</taxon>
    </lineage>
</organism>
<dbReference type="EMBL" id="JAGGNH010000004">
    <property type="protein sequence ID" value="KAJ0976503.1"/>
    <property type="molecule type" value="Genomic_DNA"/>
</dbReference>
<feature type="compositionally biased region" description="Low complexity" evidence="1">
    <location>
        <begin position="120"/>
        <end position="130"/>
    </location>
</feature>
<feature type="chain" id="PRO_5039621362" evidence="2">
    <location>
        <begin position="33"/>
        <end position="145"/>
    </location>
</feature>
<feature type="compositionally biased region" description="Basic and acidic residues" evidence="1">
    <location>
        <begin position="106"/>
        <end position="117"/>
    </location>
</feature>
<proteinExistence type="predicted"/>
<sequence>MSTITTRNRRGLEMGLLVVLLVVVLLVTAATATSKVGAVLEEDTGEADRAAEGSWTSWAKERISEGLGFKQQEEEEETASPNKISDLAKTAKDKTHEMTSDSTGYHADKAGEVRDASEQASSAAVENAKQAAKKAQEVASGVCMN</sequence>
<comment type="caution">
    <text evidence="3">The sequence shown here is derived from an EMBL/GenBank/DDBJ whole genome shotgun (WGS) entry which is preliminary data.</text>
</comment>
<keyword evidence="4" id="KW-1185">Reference proteome</keyword>
<dbReference type="AlphaFoldDB" id="A0A9D5HHE3"/>
<feature type="region of interest" description="Disordered" evidence="1">
    <location>
        <begin position="67"/>
        <end position="145"/>
    </location>
</feature>